<evidence type="ECO:0000256" key="1">
    <source>
        <dbReference type="SAM" id="MobiDB-lite"/>
    </source>
</evidence>
<feature type="region of interest" description="Disordered" evidence="1">
    <location>
        <begin position="37"/>
        <end position="79"/>
    </location>
</feature>
<accession>A0A6G1F550</accession>
<sequence length="79" mass="8160">MAARGDPRNCINVGTRKSNGTETALLSPSCCFPLAGRRRSTPATCSTPSRSKEAASDGGRRNATESGGGEVRGHQIGAR</sequence>
<evidence type="ECO:0000313" key="2">
    <source>
        <dbReference type="EMBL" id="KAF0932030.1"/>
    </source>
</evidence>
<feature type="compositionally biased region" description="Basic and acidic residues" evidence="1">
    <location>
        <begin position="50"/>
        <end position="63"/>
    </location>
</feature>
<dbReference type="EMBL" id="SPHZ02000001">
    <property type="protein sequence ID" value="KAF0932030.1"/>
    <property type="molecule type" value="Genomic_DNA"/>
</dbReference>
<dbReference type="Proteomes" id="UP000479710">
    <property type="component" value="Unassembled WGS sequence"/>
</dbReference>
<gene>
    <name evidence="2" type="ORF">E2562_007836</name>
</gene>
<evidence type="ECO:0000313" key="3">
    <source>
        <dbReference type="Proteomes" id="UP000479710"/>
    </source>
</evidence>
<name>A0A6G1F550_9ORYZ</name>
<feature type="region of interest" description="Disordered" evidence="1">
    <location>
        <begin position="1"/>
        <end position="22"/>
    </location>
</feature>
<dbReference type="AlphaFoldDB" id="A0A6G1F550"/>
<keyword evidence="3" id="KW-1185">Reference proteome</keyword>
<comment type="caution">
    <text evidence="2">The sequence shown here is derived from an EMBL/GenBank/DDBJ whole genome shotgun (WGS) entry which is preliminary data.</text>
</comment>
<organism evidence="2 3">
    <name type="scientific">Oryza meyeriana var. granulata</name>
    <dbReference type="NCBI Taxonomy" id="110450"/>
    <lineage>
        <taxon>Eukaryota</taxon>
        <taxon>Viridiplantae</taxon>
        <taxon>Streptophyta</taxon>
        <taxon>Embryophyta</taxon>
        <taxon>Tracheophyta</taxon>
        <taxon>Spermatophyta</taxon>
        <taxon>Magnoliopsida</taxon>
        <taxon>Liliopsida</taxon>
        <taxon>Poales</taxon>
        <taxon>Poaceae</taxon>
        <taxon>BOP clade</taxon>
        <taxon>Oryzoideae</taxon>
        <taxon>Oryzeae</taxon>
        <taxon>Oryzinae</taxon>
        <taxon>Oryza</taxon>
        <taxon>Oryza meyeriana</taxon>
    </lineage>
</organism>
<proteinExistence type="predicted"/>
<protein>
    <submittedName>
        <fullName evidence="2">Uncharacterized protein</fullName>
    </submittedName>
</protein>
<reference evidence="2 3" key="1">
    <citation type="submission" date="2019-11" db="EMBL/GenBank/DDBJ databases">
        <title>Whole genome sequence of Oryza granulata.</title>
        <authorList>
            <person name="Li W."/>
        </authorList>
    </citation>
    <scope>NUCLEOTIDE SEQUENCE [LARGE SCALE GENOMIC DNA]</scope>
    <source>
        <strain evidence="3">cv. Menghai</strain>
        <tissue evidence="2">Leaf</tissue>
    </source>
</reference>